<proteinExistence type="predicted"/>
<keyword evidence="3" id="KW-1185">Reference proteome</keyword>
<feature type="compositionally biased region" description="Polar residues" evidence="1">
    <location>
        <begin position="1"/>
        <end position="12"/>
    </location>
</feature>
<accession>A0ABR0EPM3</accession>
<evidence type="ECO:0000313" key="2">
    <source>
        <dbReference type="EMBL" id="KAK4503200.1"/>
    </source>
</evidence>
<protein>
    <recommendedName>
        <fullName evidence="4">SnoaL-like domain-containing protein</fullName>
    </recommendedName>
</protein>
<name>A0ABR0EPM3_ZASCE</name>
<organism evidence="2 3">
    <name type="scientific">Zasmidium cellare</name>
    <name type="common">Wine cellar mold</name>
    <name type="synonym">Racodium cellare</name>
    <dbReference type="NCBI Taxonomy" id="395010"/>
    <lineage>
        <taxon>Eukaryota</taxon>
        <taxon>Fungi</taxon>
        <taxon>Dikarya</taxon>
        <taxon>Ascomycota</taxon>
        <taxon>Pezizomycotina</taxon>
        <taxon>Dothideomycetes</taxon>
        <taxon>Dothideomycetidae</taxon>
        <taxon>Mycosphaerellales</taxon>
        <taxon>Mycosphaerellaceae</taxon>
        <taxon>Zasmidium</taxon>
    </lineage>
</organism>
<comment type="caution">
    <text evidence="2">The sequence shown here is derived from an EMBL/GenBank/DDBJ whole genome shotgun (WGS) entry which is preliminary data.</text>
</comment>
<gene>
    <name evidence="2" type="ORF">PRZ48_006628</name>
</gene>
<evidence type="ECO:0000313" key="3">
    <source>
        <dbReference type="Proteomes" id="UP001305779"/>
    </source>
</evidence>
<dbReference type="EMBL" id="JAXOVC010000004">
    <property type="protein sequence ID" value="KAK4503200.1"/>
    <property type="molecule type" value="Genomic_DNA"/>
</dbReference>
<evidence type="ECO:0008006" key="4">
    <source>
        <dbReference type="Google" id="ProtNLM"/>
    </source>
</evidence>
<dbReference type="Proteomes" id="UP001305779">
    <property type="component" value="Unassembled WGS sequence"/>
</dbReference>
<sequence>MAAELRSSSQPYHLTADPNEANTDETLDKAVGKKVESLTRAFLQAINDRHFDISDLIYRHKSVKFRANAEHFSSQELTLAEYLAAFHELTTQHPQHYANPLDMTTYVERELGYAKVFLNVEVTGCPVGIVRKSVAVVEFQLEGADWKCIGWGSMVGDVGKLTGAITERSSI</sequence>
<feature type="region of interest" description="Disordered" evidence="1">
    <location>
        <begin position="1"/>
        <end position="22"/>
    </location>
</feature>
<evidence type="ECO:0000256" key="1">
    <source>
        <dbReference type="SAM" id="MobiDB-lite"/>
    </source>
</evidence>
<reference evidence="2 3" key="1">
    <citation type="journal article" date="2023" name="G3 (Bethesda)">
        <title>A chromosome-level genome assembly of Zasmidium syzygii isolated from banana leaves.</title>
        <authorList>
            <person name="van Westerhoven A.C."/>
            <person name="Mehrabi R."/>
            <person name="Talebi R."/>
            <person name="Steentjes M.B.F."/>
            <person name="Corcolon B."/>
            <person name="Chong P.A."/>
            <person name="Kema G.H.J."/>
            <person name="Seidl M.F."/>
        </authorList>
    </citation>
    <scope>NUCLEOTIDE SEQUENCE [LARGE SCALE GENOMIC DNA]</scope>
    <source>
        <strain evidence="2 3">P124</strain>
    </source>
</reference>